<evidence type="ECO:0000313" key="6">
    <source>
        <dbReference type="EMBL" id="OZG50698.1"/>
    </source>
</evidence>
<dbReference type="AlphaFoldDB" id="A0A261EV03"/>
<evidence type="ECO:0000259" key="4">
    <source>
        <dbReference type="PROSITE" id="PS51077"/>
    </source>
</evidence>
<dbReference type="Pfam" id="PF01614">
    <property type="entry name" value="IclR_C"/>
    <property type="match status" value="1"/>
</dbReference>
<proteinExistence type="predicted"/>
<keyword evidence="2" id="KW-0238">DNA-binding</keyword>
<dbReference type="Gene3D" id="3.30.450.40">
    <property type="match status" value="1"/>
</dbReference>
<evidence type="ECO:0000259" key="5">
    <source>
        <dbReference type="PROSITE" id="PS51078"/>
    </source>
</evidence>
<keyword evidence="3" id="KW-0804">Transcription</keyword>
<dbReference type="InterPro" id="IPR050707">
    <property type="entry name" value="HTH_MetabolicPath_Reg"/>
</dbReference>
<dbReference type="InterPro" id="IPR005471">
    <property type="entry name" value="Tscrpt_reg_IclR_N"/>
</dbReference>
<dbReference type="InterPro" id="IPR036388">
    <property type="entry name" value="WH-like_DNA-bd_sf"/>
</dbReference>
<name>A0A261EV03_9BIFI</name>
<evidence type="ECO:0000313" key="7">
    <source>
        <dbReference type="Proteomes" id="UP000216004"/>
    </source>
</evidence>
<dbReference type="Gene3D" id="1.10.10.10">
    <property type="entry name" value="Winged helix-like DNA-binding domain superfamily/Winged helix DNA-binding domain"/>
    <property type="match status" value="1"/>
</dbReference>
<feature type="domain" description="IclR-ED" evidence="5">
    <location>
        <begin position="101"/>
        <end position="270"/>
    </location>
</feature>
<organism evidence="6 7">
    <name type="scientific">Bombiscardovia coagulans</name>
    <dbReference type="NCBI Taxonomy" id="686666"/>
    <lineage>
        <taxon>Bacteria</taxon>
        <taxon>Bacillati</taxon>
        <taxon>Actinomycetota</taxon>
        <taxon>Actinomycetes</taxon>
        <taxon>Bifidobacteriales</taxon>
        <taxon>Bifidobacteriaceae</taxon>
        <taxon>Bombiscardovia</taxon>
    </lineage>
</organism>
<evidence type="ECO:0000256" key="1">
    <source>
        <dbReference type="ARBA" id="ARBA00023015"/>
    </source>
</evidence>
<dbReference type="EMBL" id="MWWS01000003">
    <property type="protein sequence ID" value="OZG50698.1"/>
    <property type="molecule type" value="Genomic_DNA"/>
</dbReference>
<evidence type="ECO:0000256" key="2">
    <source>
        <dbReference type="ARBA" id="ARBA00023125"/>
    </source>
</evidence>
<accession>A0A261EV03</accession>
<keyword evidence="7" id="KW-1185">Reference proteome</keyword>
<dbReference type="SMART" id="SM00346">
    <property type="entry name" value="HTH_ICLR"/>
    <property type="match status" value="1"/>
</dbReference>
<sequence>MAHSSHTTVADHTCFQDAMTHESSVSTNQTTTRDNWVHTNVGVLDKIVEILEALEAGPISLGHLVTTTGLARPTVHRLAMALERHQFIYRDDQGRFALGSRFAEFAASASEDLLLGAANPILRSLHNRTGESVHIFRRQGDNRVCIAAATRSSGVYIPTPLGALLPMHAGSAAQILLAWDAPERIHQTLRKARFTATILADVRRRGWAESISEYQQGICSISAPIRSATGQVMAAISIAGPVERMSSTPGRLYAPLVMAAGKYLSEAMHAPVH</sequence>
<dbReference type="PANTHER" id="PTHR30136:SF39">
    <property type="entry name" value="TRANSCRIPTIONAL REGULATORY PROTEIN"/>
    <property type="match status" value="1"/>
</dbReference>
<dbReference type="Proteomes" id="UP000216004">
    <property type="component" value="Unassembled WGS sequence"/>
</dbReference>
<dbReference type="SUPFAM" id="SSF46785">
    <property type="entry name" value="Winged helix' DNA-binding domain"/>
    <property type="match status" value="1"/>
</dbReference>
<dbReference type="PROSITE" id="PS51077">
    <property type="entry name" value="HTH_ICLR"/>
    <property type="match status" value="1"/>
</dbReference>
<comment type="caution">
    <text evidence="6">The sequence shown here is derived from an EMBL/GenBank/DDBJ whole genome shotgun (WGS) entry which is preliminary data.</text>
</comment>
<feature type="domain" description="HTH iclR-type" evidence="4">
    <location>
        <begin position="41"/>
        <end position="100"/>
    </location>
</feature>
<gene>
    <name evidence="6" type="ORF">BOCO_0298</name>
</gene>
<dbReference type="SUPFAM" id="SSF55781">
    <property type="entry name" value="GAF domain-like"/>
    <property type="match status" value="1"/>
</dbReference>
<dbReference type="InterPro" id="IPR014757">
    <property type="entry name" value="Tscrpt_reg_IclR_C"/>
</dbReference>
<keyword evidence="1" id="KW-0805">Transcription regulation</keyword>
<dbReference type="PANTHER" id="PTHR30136">
    <property type="entry name" value="HELIX-TURN-HELIX TRANSCRIPTIONAL REGULATOR, ICLR FAMILY"/>
    <property type="match status" value="1"/>
</dbReference>
<reference evidence="6 7" key="1">
    <citation type="journal article" date="2017" name="BMC Genomics">
        <title>Comparative genomic and phylogenomic analyses of the Bifidobacteriaceae family.</title>
        <authorList>
            <person name="Lugli G.A."/>
            <person name="Milani C."/>
            <person name="Turroni F."/>
            <person name="Duranti S."/>
            <person name="Mancabelli L."/>
            <person name="Mangifesta M."/>
            <person name="Ferrario C."/>
            <person name="Modesto M."/>
            <person name="Mattarelli P."/>
            <person name="Jiri K."/>
            <person name="van Sinderen D."/>
            <person name="Ventura M."/>
        </authorList>
    </citation>
    <scope>NUCLEOTIDE SEQUENCE [LARGE SCALE GENOMIC DNA]</scope>
    <source>
        <strain evidence="6 7">DSM 22924</strain>
    </source>
</reference>
<dbReference type="PROSITE" id="PS51078">
    <property type="entry name" value="ICLR_ED"/>
    <property type="match status" value="1"/>
</dbReference>
<dbReference type="GO" id="GO:0045892">
    <property type="term" value="P:negative regulation of DNA-templated transcription"/>
    <property type="evidence" value="ECO:0007669"/>
    <property type="project" value="TreeGrafter"/>
</dbReference>
<dbReference type="InterPro" id="IPR029016">
    <property type="entry name" value="GAF-like_dom_sf"/>
</dbReference>
<dbReference type="InterPro" id="IPR036390">
    <property type="entry name" value="WH_DNA-bd_sf"/>
</dbReference>
<evidence type="ECO:0000256" key="3">
    <source>
        <dbReference type="ARBA" id="ARBA00023163"/>
    </source>
</evidence>
<protein>
    <submittedName>
        <fullName evidence="6">IclR-type transcriptional regulator</fullName>
    </submittedName>
</protein>
<dbReference type="GO" id="GO:0003677">
    <property type="term" value="F:DNA binding"/>
    <property type="evidence" value="ECO:0007669"/>
    <property type="project" value="UniProtKB-KW"/>
</dbReference>
<dbReference type="Pfam" id="PF09339">
    <property type="entry name" value="HTH_IclR"/>
    <property type="match status" value="1"/>
</dbReference>
<dbReference type="GO" id="GO:0003700">
    <property type="term" value="F:DNA-binding transcription factor activity"/>
    <property type="evidence" value="ECO:0007669"/>
    <property type="project" value="TreeGrafter"/>
</dbReference>